<sequence length="59" mass="5973">MGLGCMGLGCMGLGCMGLAGILGYSFFGAGLGIIPLGGYFSLAGIYLLLLSIRLTPSFH</sequence>
<keyword evidence="1" id="KW-0472">Membrane</keyword>
<comment type="caution">
    <text evidence="2">The sequence shown here is derived from an EMBL/GenBank/DDBJ whole genome shotgun (WGS) entry which is preliminary data.</text>
</comment>
<organism evidence="2 3">
    <name type="scientific">Brevibacillus laterosporus</name>
    <name type="common">Bacillus laterosporus</name>
    <dbReference type="NCBI Taxonomy" id="1465"/>
    <lineage>
        <taxon>Bacteria</taxon>
        <taxon>Bacillati</taxon>
        <taxon>Bacillota</taxon>
        <taxon>Bacilli</taxon>
        <taxon>Bacillales</taxon>
        <taxon>Paenibacillaceae</taxon>
        <taxon>Brevibacillus</taxon>
    </lineage>
</organism>
<dbReference type="AlphaFoldDB" id="A0AAP8U347"/>
<gene>
    <name evidence="2" type="ORF">C4A77_22580</name>
</gene>
<feature type="transmembrane region" description="Helical" evidence="1">
    <location>
        <begin position="7"/>
        <end position="27"/>
    </location>
</feature>
<proteinExistence type="predicted"/>
<feature type="transmembrane region" description="Helical" evidence="1">
    <location>
        <begin position="33"/>
        <end position="52"/>
    </location>
</feature>
<reference evidence="2 3" key="1">
    <citation type="submission" date="2018-02" db="EMBL/GenBank/DDBJ databases">
        <title>Comparative analysis of genomes of three Brevibacillus laterosporus strains producers of potent antimicrobials isolated from silage.</title>
        <authorList>
            <person name="Kojic M."/>
            <person name="Miljkovic M."/>
            <person name="Studholme D."/>
            <person name="Filipic B."/>
        </authorList>
    </citation>
    <scope>NUCLEOTIDE SEQUENCE [LARGE SCALE GENOMIC DNA]</scope>
    <source>
        <strain evidence="2 3">BGSP11</strain>
    </source>
</reference>
<dbReference type="Proteomes" id="UP000239759">
    <property type="component" value="Unassembled WGS sequence"/>
</dbReference>
<keyword evidence="1" id="KW-0812">Transmembrane</keyword>
<evidence type="ECO:0000313" key="2">
    <source>
        <dbReference type="EMBL" id="PPA91447.1"/>
    </source>
</evidence>
<keyword evidence="1" id="KW-1133">Transmembrane helix</keyword>
<name>A0AAP8U347_BRELA</name>
<accession>A0AAP8U347</accession>
<evidence type="ECO:0000256" key="1">
    <source>
        <dbReference type="SAM" id="Phobius"/>
    </source>
</evidence>
<dbReference type="EMBL" id="PRKQ01000039">
    <property type="protein sequence ID" value="PPA91447.1"/>
    <property type="molecule type" value="Genomic_DNA"/>
</dbReference>
<evidence type="ECO:0000313" key="3">
    <source>
        <dbReference type="Proteomes" id="UP000239759"/>
    </source>
</evidence>
<protein>
    <submittedName>
        <fullName evidence="2">Uncharacterized protein</fullName>
    </submittedName>
</protein>